<evidence type="ECO:0000313" key="4">
    <source>
        <dbReference type="Proteomes" id="UP001172083"/>
    </source>
</evidence>
<reference evidence="3" key="1">
    <citation type="submission" date="2023-06" db="EMBL/GenBank/DDBJ databases">
        <title>Genomic of Agaribacillus aureum.</title>
        <authorList>
            <person name="Wang G."/>
        </authorList>
    </citation>
    <scope>NUCLEOTIDE SEQUENCE</scope>
    <source>
        <strain evidence="3">BMA12</strain>
    </source>
</reference>
<feature type="chain" id="PRO_5045565766" evidence="2">
    <location>
        <begin position="21"/>
        <end position="122"/>
    </location>
</feature>
<name>A0ABT8L4S1_9BACT</name>
<dbReference type="EMBL" id="JAUJEB010000001">
    <property type="protein sequence ID" value="MDN5212251.1"/>
    <property type="molecule type" value="Genomic_DNA"/>
</dbReference>
<evidence type="ECO:0000256" key="1">
    <source>
        <dbReference type="SAM" id="Phobius"/>
    </source>
</evidence>
<organism evidence="3 4">
    <name type="scientific">Agaribacillus aureus</name>
    <dbReference type="NCBI Taxonomy" id="3051825"/>
    <lineage>
        <taxon>Bacteria</taxon>
        <taxon>Pseudomonadati</taxon>
        <taxon>Bacteroidota</taxon>
        <taxon>Cytophagia</taxon>
        <taxon>Cytophagales</taxon>
        <taxon>Splendidivirgaceae</taxon>
        <taxon>Agaribacillus</taxon>
    </lineage>
</organism>
<feature type="signal peptide" evidence="2">
    <location>
        <begin position="1"/>
        <end position="20"/>
    </location>
</feature>
<keyword evidence="4" id="KW-1185">Reference proteome</keyword>
<keyword evidence="1" id="KW-1133">Transmembrane helix</keyword>
<evidence type="ECO:0000256" key="2">
    <source>
        <dbReference type="SAM" id="SignalP"/>
    </source>
</evidence>
<accession>A0ABT8L4S1</accession>
<keyword evidence="1" id="KW-0812">Transmembrane</keyword>
<evidence type="ECO:0000313" key="3">
    <source>
        <dbReference type="EMBL" id="MDN5212251.1"/>
    </source>
</evidence>
<keyword evidence="2" id="KW-0732">Signal</keyword>
<dbReference type="RefSeq" id="WP_346757573.1">
    <property type="nucleotide sequence ID" value="NZ_JAUJEB010000001.1"/>
</dbReference>
<gene>
    <name evidence="3" type="ORF">QQ020_09330</name>
</gene>
<feature type="transmembrane region" description="Helical" evidence="1">
    <location>
        <begin position="82"/>
        <end position="102"/>
    </location>
</feature>
<dbReference type="Proteomes" id="UP001172083">
    <property type="component" value="Unassembled WGS sequence"/>
</dbReference>
<comment type="caution">
    <text evidence="3">The sequence shown here is derived from an EMBL/GenBank/DDBJ whole genome shotgun (WGS) entry which is preliminary data.</text>
</comment>
<feature type="transmembrane region" description="Helical" evidence="1">
    <location>
        <begin position="57"/>
        <end position="75"/>
    </location>
</feature>
<keyword evidence="1" id="KW-0472">Membrane</keyword>
<sequence length="122" mass="13039">MIKKILTLICLSTLSYVATAQHHGNADSLKNEIIKLRTDVNQIQLNLGKSHKQFKKGMILATIGYSVTIAGGLMLGRKNDDLGKALLVTGGAAGMGGTFILLDSFKFLGLAAGKQAPTRKKR</sequence>
<proteinExistence type="predicted"/>
<protein>
    <submittedName>
        <fullName evidence="3">Uncharacterized protein</fullName>
    </submittedName>
</protein>